<proteinExistence type="predicted"/>
<evidence type="ECO:0000313" key="3">
    <source>
        <dbReference type="Proteomes" id="UP000722750"/>
    </source>
</evidence>
<dbReference type="AlphaFoldDB" id="A0A941W4K1"/>
<evidence type="ECO:0000256" key="1">
    <source>
        <dbReference type="SAM" id="MobiDB-lite"/>
    </source>
</evidence>
<accession>A0A941W4K1</accession>
<name>A0A941W4K1_9BACT</name>
<protein>
    <recommendedName>
        <fullName evidence="4">Phage-related protein</fullName>
    </recommendedName>
</protein>
<evidence type="ECO:0000313" key="2">
    <source>
        <dbReference type="EMBL" id="MBS1259340.1"/>
    </source>
</evidence>
<dbReference type="EMBL" id="JAANXD010000089">
    <property type="protein sequence ID" value="MBS1259340.1"/>
    <property type="molecule type" value="Genomic_DNA"/>
</dbReference>
<feature type="region of interest" description="Disordered" evidence="1">
    <location>
        <begin position="95"/>
        <end position="118"/>
    </location>
</feature>
<gene>
    <name evidence="2" type="ORF">MAG551_02410</name>
</gene>
<organism evidence="2 3">
    <name type="scientific">Candidatus Scalindua arabica</name>
    <dbReference type="NCBI Taxonomy" id="1127984"/>
    <lineage>
        <taxon>Bacteria</taxon>
        <taxon>Pseudomonadati</taxon>
        <taxon>Planctomycetota</taxon>
        <taxon>Candidatus Brocadiia</taxon>
        <taxon>Candidatus Brocadiales</taxon>
        <taxon>Candidatus Scalinduaceae</taxon>
        <taxon>Candidatus Scalindua</taxon>
    </lineage>
</organism>
<dbReference type="Proteomes" id="UP000722750">
    <property type="component" value="Unassembled WGS sequence"/>
</dbReference>
<dbReference type="InterPro" id="IPR009241">
    <property type="entry name" value="HigB-like"/>
</dbReference>
<feature type="compositionally biased region" description="Basic residues" evidence="1">
    <location>
        <begin position="105"/>
        <end position="118"/>
    </location>
</feature>
<evidence type="ECO:0008006" key="4">
    <source>
        <dbReference type="Google" id="ProtNLM"/>
    </source>
</evidence>
<reference evidence="2" key="1">
    <citation type="journal article" date="2021" name="ISME J.">
        <title>Fine-scale metabolic discontinuity in a stratified prokaryote microbiome of a Red Sea deep halocline.</title>
        <authorList>
            <person name="Michoud G."/>
            <person name="Ngugi D.K."/>
            <person name="Barozzi A."/>
            <person name="Merlino G."/>
            <person name="Calleja M.L."/>
            <person name="Delgado-Huertas A."/>
            <person name="Moran X.A.G."/>
            <person name="Daffonchio D."/>
        </authorList>
    </citation>
    <scope>NUCLEOTIDE SEQUENCE</scope>
    <source>
        <strain evidence="2">SuakinDeep_MAG55_1</strain>
    </source>
</reference>
<sequence>MKKIIFYKTDSGNSPVQEFIDSLSDKQAKKVAWVLRLVRDLKTTPTKYFKKLINSNDIWEVRVQMGRNIFRFLGFYDGPQLIILTNGFQKKSQKTPKREIELAKNRKQRYLKRRKRDG</sequence>
<comment type="caution">
    <text evidence="2">The sequence shown here is derived from an EMBL/GenBank/DDBJ whole genome shotgun (WGS) entry which is preliminary data.</text>
</comment>
<dbReference type="Pfam" id="PF05973">
    <property type="entry name" value="Gp49"/>
    <property type="match status" value="1"/>
</dbReference>